<dbReference type="GO" id="GO:0140097">
    <property type="term" value="F:catalytic activity, acting on DNA"/>
    <property type="evidence" value="ECO:0007669"/>
    <property type="project" value="UniProtKB-ARBA"/>
</dbReference>
<dbReference type="SUPFAM" id="SSF52540">
    <property type="entry name" value="P-loop containing nucleoside triphosphate hydrolases"/>
    <property type="match status" value="1"/>
</dbReference>
<evidence type="ECO:0000313" key="4">
    <source>
        <dbReference type="Proteomes" id="UP000053462"/>
    </source>
</evidence>
<dbReference type="GO" id="GO:0005829">
    <property type="term" value="C:cytosol"/>
    <property type="evidence" value="ECO:0007669"/>
    <property type="project" value="TreeGrafter"/>
</dbReference>
<gene>
    <name evidence="3" type="ORF">APY94_09235</name>
</gene>
<evidence type="ECO:0000313" key="3">
    <source>
        <dbReference type="EMBL" id="KUH32617.1"/>
    </source>
</evidence>
<protein>
    <submittedName>
        <fullName evidence="3">DNA repair protein Rad25</fullName>
    </submittedName>
</protein>
<dbReference type="Pfam" id="PF00271">
    <property type="entry name" value="Helicase_C"/>
    <property type="match status" value="1"/>
</dbReference>
<reference evidence="3 4" key="1">
    <citation type="submission" date="2015-10" db="EMBL/GenBank/DDBJ databases">
        <title>Draft genome sequence of Thermococcus celericrescens strain DSM 17994.</title>
        <authorList>
            <person name="Hong S.-J."/>
            <person name="Park C.-E."/>
            <person name="Shin J.-H."/>
        </authorList>
    </citation>
    <scope>NUCLEOTIDE SEQUENCE [LARGE SCALE GENOMIC DNA]</scope>
    <source>
        <strain evidence="3 4">DSM 17994</strain>
    </source>
</reference>
<dbReference type="PROSITE" id="PS51194">
    <property type="entry name" value="HELICASE_CTER"/>
    <property type="match status" value="1"/>
</dbReference>
<dbReference type="PROSITE" id="PS51192">
    <property type="entry name" value="HELICASE_ATP_BIND_1"/>
    <property type="match status" value="1"/>
</dbReference>
<feature type="domain" description="Helicase ATP-binding" evidence="1">
    <location>
        <begin position="1"/>
        <end position="128"/>
    </location>
</feature>
<dbReference type="InterPro" id="IPR014001">
    <property type="entry name" value="Helicase_ATP-bd"/>
</dbReference>
<dbReference type="PANTHER" id="PTHR47396:SF1">
    <property type="entry name" value="ATP-DEPENDENT HELICASE IRC3-RELATED"/>
    <property type="match status" value="1"/>
</dbReference>
<dbReference type="GO" id="GO:0005524">
    <property type="term" value="F:ATP binding"/>
    <property type="evidence" value="ECO:0007669"/>
    <property type="project" value="InterPro"/>
</dbReference>
<evidence type="ECO:0000259" key="1">
    <source>
        <dbReference type="PROSITE" id="PS51192"/>
    </source>
</evidence>
<dbReference type="AlphaFoldDB" id="A0A117IT85"/>
<dbReference type="GO" id="GO:0016787">
    <property type="term" value="F:hydrolase activity"/>
    <property type="evidence" value="ECO:0007669"/>
    <property type="project" value="InterPro"/>
</dbReference>
<accession>A0A117IT85</accession>
<dbReference type="InterPro" id="IPR027417">
    <property type="entry name" value="P-loop_NTPase"/>
</dbReference>
<dbReference type="InterPro" id="IPR050742">
    <property type="entry name" value="Helicase_Restrict-Modif_Enz"/>
</dbReference>
<sequence>MLTADYLLGRGYKRILVLEPTRFLCDQMHPKWRRLMETGKEYEGNCWSFLSGYPVVISTPQTALKCISNLKDEFDAVIIDEVHHAITGKYYNELISELKPRIVVGFTALLPSEKAYKASVSKTREVVGELRLLHYDFQKLSSIDPKFSPPKALVDMFDSELENEETEVYDILYFGRLPGDMKTVYFLERTFSRYGKQAFCESFFRAMERGKIAESPQARKVMRFCKNTEYSHKARALLDVLTVYNPEENPRLRPVIVFTSRKATAYEFKNAIVNGLKIPPHKVEVLTSDLPKEGRKELISRAKRGDVHIIISTLVGEEGVDIPEAGVLIMTDVPKSPLRFYQRLGRLIRVSSPMNTKLFVITMTPKTEEYEDLSEAVWNLYEEGVDVSYILLNLEEKLTTQKLLDYIRETTKMLNSKWASYMLLTQGDEPRDPVEYYLSALKSNEKFREAIRQRFGELSDEEFEKWTFMITTTFFLRGWSDDIKKAMKEVEKRLNRGKVMRDFDRLILEDRLFYFYDPERLSDMVFMELERLLKTCEENQKTFCENVFFRFDRKGFLRLFTNVFPIENLDSIVEDLKKTIDKKEKIFGSIYVATSYNPSSKAIIANAHFSVSGQRIHIRLEPQFNYYNFNENTELKEKKLELIKLNVKDICYRAIEKYYEEYPE</sequence>
<proteinExistence type="predicted"/>
<dbReference type="EMBL" id="LLYW01000032">
    <property type="protein sequence ID" value="KUH32617.1"/>
    <property type="molecule type" value="Genomic_DNA"/>
</dbReference>
<name>A0A117IT85_9EURY</name>
<keyword evidence="4" id="KW-1185">Reference proteome</keyword>
<dbReference type="Pfam" id="PF04851">
    <property type="entry name" value="ResIII"/>
    <property type="match status" value="1"/>
</dbReference>
<dbReference type="GO" id="GO:0120545">
    <property type="term" value="F:nucleic acid conformation isomerase activity"/>
    <property type="evidence" value="ECO:0007669"/>
    <property type="project" value="UniProtKB-ARBA"/>
</dbReference>
<dbReference type="Gene3D" id="3.40.50.300">
    <property type="entry name" value="P-loop containing nucleotide triphosphate hydrolases"/>
    <property type="match status" value="2"/>
</dbReference>
<dbReference type="InterPro" id="IPR006935">
    <property type="entry name" value="Helicase/UvrB_N"/>
</dbReference>
<dbReference type="InterPro" id="IPR001650">
    <property type="entry name" value="Helicase_C-like"/>
</dbReference>
<dbReference type="PANTHER" id="PTHR47396">
    <property type="entry name" value="TYPE I RESTRICTION ENZYME ECOKI R PROTEIN"/>
    <property type="match status" value="1"/>
</dbReference>
<dbReference type="GO" id="GO:0003677">
    <property type="term" value="F:DNA binding"/>
    <property type="evidence" value="ECO:0007669"/>
    <property type="project" value="InterPro"/>
</dbReference>
<feature type="domain" description="Helicase C-terminal" evidence="2">
    <location>
        <begin position="236"/>
        <end position="398"/>
    </location>
</feature>
<comment type="caution">
    <text evidence="3">The sequence shown here is derived from an EMBL/GenBank/DDBJ whole genome shotgun (WGS) entry which is preliminary data.</text>
</comment>
<dbReference type="SMART" id="SM00490">
    <property type="entry name" value="HELICc"/>
    <property type="match status" value="1"/>
</dbReference>
<dbReference type="Proteomes" id="UP000053462">
    <property type="component" value="Unassembled WGS sequence"/>
</dbReference>
<dbReference type="STRING" id="227598.APY94_09235"/>
<organism evidence="3 4">
    <name type="scientific">Thermococcus celericrescens</name>
    <dbReference type="NCBI Taxonomy" id="227598"/>
    <lineage>
        <taxon>Archaea</taxon>
        <taxon>Methanobacteriati</taxon>
        <taxon>Methanobacteriota</taxon>
        <taxon>Thermococci</taxon>
        <taxon>Thermococcales</taxon>
        <taxon>Thermococcaceae</taxon>
        <taxon>Thermococcus</taxon>
    </lineage>
</organism>
<evidence type="ECO:0000259" key="2">
    <source>
        <dbReference type="PROSITE" id="PS51194"/>
    </source>
</evidence>